<gene>
    <name evidence="1" type="ORF">MCHLO_04123</name>
</gene>
<protein>
    <submittedName>
        <fullName evidence="1">Uncharacterized protein</fullName>
    </submittedName>
</protein>
<accession>A0ABQ0L677</accession>
<dbReference type="Proteomes" id="UP000815677">
    <property type="component" value="Unassembled WGS sequence"/>
</dbReference>
<organism evidence="1 2">
    <name type="scientific">Mycena chlorophos</name>
    <name type="common">Agaric fungus</name>
    <name type="synonym">Agaricus chlorophos</name>
    <dbReference type="NCBI Taxonomy" id="658473"/>
    <lineage>
        <taxon>Eukaryota</taxon>
        <taxon>Fungi</taxon>
        <taxon>Dikarya</taxon>
        <taxon>Basidiomycota</taxon>
        <taxon>Agaricomycotina</taxon>
        <taxon>Agaricomycetes</taxon>
        <taxon>Agaricomycetidae</taxon>
        <taxon>Agaricales</taxon>
        <taxon>Marasmiineae</taxon>
        <taxon>Mycenaceae</taxon>
        <taxon>Mycena</taxon>
    </lineage>
</organism>
<evidence type="ECO:0000313" key="1">
    <source>
        <dbReference type="EMBL" id="GAT46618.1"/>
    </source>
</evidence>
<name>A0ABQ0L677_MYCCL</name>
<keyword evidence="2" id="KW-1185">Reference proteome</keyword>
<reference evidence="1" key="1">
    <citation type="submission" date="2014-09" db="EMBL/GenBank/DDBJ databases">
        <title>Genome sequence of the luminous mushroom Mycena chlorophos for searching fungal bioluminescence genes.</title>
        <authorList>
            <person name="Tanaka Y."/>
            <person name="Kasuga D."/>
            <person name="Oba Y."/>
            <person name="Hase S."/>
            <person name="Sato K."/>
            <person name="Oba Y."/>
            <person name="Sakakibara Y."/>
        </authorList>
    </citation>
    <scope>NUCLEOTIDE SEQUENCE</scope>
</reference>
<evidence type="ECO:0000313" key="2">
    <source>
        <dbReference type="Proteomes" id="UP000815677"/>
    </source>
</evidence>
<sequence length="90" mass="9798">MGSPGPASLCGAGRTVDALLAEWTIERRNEALRWSPFTSPAALVLTGSWTTRETGHGKVFVGVRGRTSPSFRGFCRLGRCSRADSSWREN</sequence>
<proteinExistence type="predicted"/>
<dbReference type="EMBL" id="DF842607">
    <property type="protein sequence ID" value="GAT46618.1"/>
    <property type="molecule type" value="Genomic_DNA"/>
</dbReference>